<gene>
    <name evidence="9" type="ORF">PROAA_30004</name>
</gene>
<dbReference type="Proteomes" id="UP000199600">
    <property type="component" value="Unassembled WGS sequence"/>
</dbReference>
<dbReference type="GO" id="GO:0005886">
    <property type="term" value="C:plasma membrane"/>
    <property type="evidence" value="ECO:0007669"/>
    <property type="project" value="UniProtKB-SubCell"/>
</dbReference>
<dbReference type="EMBL" id="FLQY01000223">
    <property type="protein sequence ID" value="SBT08985.1"/>
    <property type="molecule type" value="Genomic_DNA"/>
</dbReference>
<evidence type="ECO:0000256" key="3">
    <source>
        <dbReference type="ARBA" id="ARBA00022692"/>
    </source>
</evidence>
<dbReference type="Pfam" id="PF01569">
    <property type="entry name" value="PAP2"/>
    <property type="match status" value="1"/>
</dbReference>
<dbReference type="AlphaFoldDB" id="A0A1A8XVD2"/>
<evidence type="ECO:0000259" key="8">
    <source>
        <dbReference type="SMART" id="SM00014"/>
    </source>
</evidence>
<evidence type="ECO:0000256" key="7">
    <source>
        <dbReference type="SAM" id="Phobius"/>
    </source>
</evidence>
<evidence type="ECO:0000313" key="9">
    <source>
        <dbReference type="EMBL" id="SBT08985.1"/>
    </source>
</evidence>
<feature type="transmembrane region" description="Helical" evidence="7">
    <location>
        <begin position="29"/>
        <end position="49"/>
    </location>
</feature>
<feature type="domain" description="Phosphatidic acid phosphatase type 2/haloperoxidase" evidence="8">
    <location>
        <begin position="59"/>
        <end position="168"/>
    </location>
</feature>
<dbReference type="RefSeq" id="WP_186411437.1">
    <property type="nucleotide sequence ID" value="NZ_FLQY01000223.1"/>
</dbReference>
<feature type="transmembrane region" description="Helical" evidence="7">
    <location>
        <begin position="61"/>
        <end position="80"/>
    </location>
</feature>
<dbReference type="GO" id="GO:0016787">
    <property type="term" value="F:hydrolase activity"/>
    <property type="evidence" value="ECO:0007669"/>
    <property type="project" value="UniProtKB-KW"/>
</dbReference>
<evidence type="ECO:0000256" key="2">
    <source>
        <dbReference type="ARBA" id="ARBA00022475"/>
    </source>
</evidence>
<proteinExistence type="predicted"/>
<reference evidence="9 10" key="1">
    <citation type="submission" date="2016-06" db="EMBL/GenBank/DDBJ databases">
        <authorList>
            <person name="Kjaerup R.B."/>
            <person name="Dalgaard T.S."/>
            <person name="Juul-Madsen H.R."/>
        </authorList>
    </citation>
    <scope>NUCLEOTIDE SEQUENCE [LARGE SCALE GENOMIC DNA]</scope>
    <source>
        <strain evidence="9">2</strain>
    </source>
</reference>
<dbReference type="InterPro" id="IPR000326">
    <property type="entry name" value="PAP2/HPO"/>
</dbReference>
<dbReference type="PANTHER" id="PTHR14969:SF62">
    <property type="entry name" value="DECAPRENYLPHOSPHORYL-5-PHOSPHORIBOSE PHOSPHATASE RV3807C-RELATED"/>
    <property type="match status" value="1"/>
</dbReference>
<evidence type="ECO:0000313" key="10">
    <source>
        <dbReference type="Proteomes" id="UP000199600"/>
    </source>
</evidence>
<keyword evidence="3 7" id="KW-0812">Transmembrane</keyword>
<protein>
    <submittedName>
        <fullName evidence="9">Phosphoesterase pA-phosphatase-like protein</fullName>
    </submittedName>
</protein>
<comment type="subcellular location">
    <subcellularLocation>
        <location evidence="1">Cell membrane</location>
        <topology evidence="1">Multi-pass membrane protein</topology>
    </subcellularLocation>
</comment>
<name>A0A1A8XVD2_9RHOO</name>
<evidence type="ECO:0000256" key="5">
    <source>
        <dbReference type="ARBA" id="ARBA00022989"/>
    </source>
</evidence>
<keyword evidence="6 7" id="KW-0472">Membrane</keyword>
<keyword evidence="2" id="KW-1003">Cell membrane</keyword>
<dbReference type="InterPro" id="IPR036938">
    <property type="entry name" value="PAP2/HPO_sf"/>
</dbReference>
<dbReference type="Gene3D" id="1.20.144.10">
    <property type="entry name" value="Phosphatidic acid phosphatase type 2/haloperoxidase"/>
    <property type="match status" value="2"/>
</dbReference>
<keyword evidence="4" id="KW-0378">Hydrolase</keyword>
<sequence length="177" mass="19075">MMEPTRLADWDHAGLALAHAARSPWLDSLFATVTWLGSLAVLVLLALLLGWRRCGHRNAAFVTLALIGASALGHLVKLIAARPRPDLFPPLIPMPDDASFPSAHAMQVTAFALAWLLRPGASPGRIEIAVLLAAASLVGASRLYLQVHFPSDVVAGVMLATLWVVLLRRLPAWRENS</sequence>
<organism evidence="9 10">
    <name type="scientific">Candidatus Propionivibrio aalborgensis</name>
    <dbReference type="NCBI Taxonomy" id="1860101"/>
    <lineage>
        <taxon>Bacteria</taxon>
        <taxon>Pseudomonadati</taxon>
        <taxon>Pseudomonadota</taxon>
        <taxon>Betaproteobacteria</taxon>
        <taxon>Rhodocyclales</taxon>
        <taxon>Rhodocyclaceae</taxon>
        <taxon>Propionivibrio</taxon>
    </lineage>
</organism>
<evidence type="ECO:0000256" key="1">
    <source>
        <dbReference type="ARBA" id="ARBA00004651"/>
    </source>
</evidence>
<dbReference type="SMART" id="SM00014">
    <property type="entry name" value="acidPPc"/>
    <property type="match status" value="1"/>
</dbReference>
<keyword evidence="10" id="KW-1185">Reference proteome</keyword>
<dbReference type="PANTHER" id="PTHR14969">
    <property type="entry name" value="SPHINGOSINE-1-PHOSPHATE PHOSPHOHYDROLASE"/>
    <property type="match status" value="1"/>
</dbReference>
<accession>A0A1A8XVD2</accession>
<dbReference type="SUPFAM" id="SSF48317">
    <property type="entry name" value="Acid phosphatase/Vanadium-dependent haloperoxidase"/>
    <property type="match status" value="1"/>
</dbReference>
<feature type="transmembrane region" description="Helical" evidence="7">
    <location>
        <begin position="153"/>
        <end position="170"/>
    </location>
</feature>
<dbReference type="CDD" id="cd03392">
    <property type="entry name" value="PAP2_like_2"/>
    <property type="match status" value="1"/>
</dbReference>
<evidence type="ECO:0000256" key="6">
    <source>
        <dbReference type="ARBA" id="ARBA00023136"/>
    </source>
</evidence>
<keyword evidence="5 7" id="KW-1133">Transmembrane helix</keyword>
<evidence type="ECO:0000256" key="4">
    <source>
        <dbReference type="ARBA" id="ARBA00022801"/>
    </source>
</evidence>